<protein>
    <submittedName>
        <fullName evidence="1">Uncharacterized protein YcgL</fullName>
    </submittedName>
</protein>
<gene>
    <name evidence="1" type="ORF">MNBD_GAMMA12-2021</name>
</gene>
<dbReference type="PANTHER" id="PTHR34817">
    <property type="entry name" value="NUCLEOTIDYLTRANSFERASE"/>
    <property type="match status" value="1"/>
</dbReference>
<sequence length="270" mass="31650">MYIDVNKPIDSSLRQEIDRRLNLIEETYSVKIIYACESGSRSWGFSSPDSDYDIRFLYVRPKEWYLSIFEERDVIEPGIEEDNVVYDPSGWDIKKAFGLMRGCNGTLIEWLNAPIVYRSSEAINHIIDLQHDVYLPRNAVYHYTAMARRLLKDIAEKEETNLKRYFYILRATLCALFITEKKEAPPVLFHELFNQYLSGKDIGDHVERLLELKSERNEKEGIDRQSELEDYIHATLTHINATLPETVDKADKHCFDQAFIKTLEEVQQTQ</sequence>
<dbReference type="Pfam" id="PF10127">
    <property type="entry name" value="RlaP"/>
    <property type="match status" value="1"/>
</dbReference>
<name>A0A3B0Y616_9ZZZZ</name>
<accession>A0A3B0Y616</accession>
<evidence type="ECO:0000313" key="1">
    <source>
        <dbReference type="EMBL" id="VAW70977.1"/>
    </source>
</evidence>
<dbReference type="InterPro" id="IPR018775">
    <property type="entry name" value="RlaP"/>
</dbReference>
<dbReference type="AlphaFoldDB" id="A0A3B0Y616"/>
<organism evidence="1">
    <name type="scientific">hydrothermal vent metagenome</name>
    <dbReference type="NCBI Taxonomy" id="652676"/>
    <lineage>
        <taxon>unclassified sequences</taxon>
        <taxon>metagenomes</taxon>
        <taxon>ecological metagenomes</taxon>
    </lineage>
</organism>
<dbReference type="EMBL" id="UOFL01000005">
    <property type="protein sequence ID" value="VAW70977.1"/>
    <property type="molecule type" value="Genomic_DNA"/>
</dbReference>
<reference evidence="1" key="1">
    <citation type="submission" date="2018-06" db="EMBL/GenBank/DDBJ databases">
        <authorList>
            <person name="Zhirakovskaya E."/>
        </authorList>
    </citation>
    <scope>NUCLEOTIDE SEQUENCE</scope>
</reference>
<proteinExistence type="predicted"/>
<dbReference type="PANTHER" id="PTHR34817:SF2">
    <property type="entry name" value="NUCLEOTIDYLTRANSFERASE"/>
    <property type="match status" value="1"/>
</dbReference>